<keyword evidence="5" id="KW-1185">Reference proteome</keyword>
<accession>A0A1B4XEJ8</accession>
<dbReference type="EMBL" id="AP014879">
    <property type="protein sequence ID" value="BAV33203.1"/>
    <property type="molecule type" value="Genomic_DNA"/>
</dbReference>
<feature type="transmembrane region" description="Helical" evidence="1">
    <location>
        <begin position="610"/>
        <end position="630"/>
    </location>
</feature>
<proteinExistence type="predicted"/>
<dbReference type="InterPro" id="IPR013424">
    <property type="entry name" value="Ice-binding_C"/>
</dbReference>
<keyword evidence="1" id="KW-0472">Membrane</keyword>
<dbReference type="InParanoid" id="A0A1B4XEJ8"/>
<dbReference type="Pfam" id="PF07589">
    <property type="entry name" value="PEP-CTERM"/>
    <property type="match status" value="1"/>
</dbReference>
<dbReference type="AlphaFoldDB" id="A0A1B4XEJ8"/>
<dbReference type="KEGG" id="slim:SCL_0883"/>
<evidence type="ECO:0000256" key="1">
    <source>
        <dbReference type="SAM" id="Phobius"/>
    </source>
</evidence>
<sequence length="640" mass="65128">MNPHTKLRVKILRLMVVAVLSAIYIAPSVTSAATKYWIGGSDWWDVGTNWNPSGQPQNNDFVFLTQSDNVNRVVSYANPLYPSAKLAGITINAVGSGSITLNQSKDLLSANSLNVGNSGTGVFTQTGGTVTLGVTLELGQNSGSNGIYNLQNGSLSVAFDEYVGKFGSGTFTQSSGTNTLSSFLYLGAGDGSSGIYNLQGGSLNAGNPSSSGGISVGGHGTGVFNQSGGTNTVHALFIGAAGVPTGSSGTYNLDGTSNLSVYNEIIGQARTGAFNQNGGTHTITNSLILGYYNGFNGIYNLQTGDLSTTNENLGYWGTGTFNQAGGTHTVSNSLTVGTWAGSTGTYNLNGGTLSTGTITKGAGSSTLNIDGGTLTVGNGNGSVSVDNLNLGSAANTNGSHTLSGTGSITAVYENIGNSGVGNFTQDGGTHTVTNTLTLAANTGSTGIYNLNDGVLRANTITVNSGGTFNFNGGTLSVNQFNGDLANLGGTLAPGNSPGITNITGNYSQSGAGTFAVEIGGIGLGQFDMLNISGTATLDGTLNVSLFDWGSGLFTPQVGDSFDILAAQMLSGQFSTYNLAALGNGLVWNISYLTDVIDTTDIVRLSVVSAVPLPAAFWLFGSGLLGLIVIARKRKSDDLRN</sequence>
<gene>
    <name evidence="4" type="ORF">SCL_0883</name>
</gene>
<evidence type="ECO:0000313" key="4">
    <source>
        <dbReference type="EMBL" id="BAV33203.1"/>
    </source>
</evidence>
<feature type="chain" id="PRO_5008572333" evidence="2">
    <location>
        <begin position="33"/>
        <end position="640"/>
    </location>
</feature>
<dbReference type="Proteomes" id="UP000243180">
    <property type="component" value="Chromosome"/>
</dbReference>
<name>A0A1B4XEJ8_9GAMM</name>
<dbReference type="OrthoDB" id="5574020at2"/>
<protein>
    <submittedName>
        <fullName evidence="4">Outer membrane autotransporter</fullName>
    </submittedName>
</protein>
<evidence type="ECO:0000259" key="3">
    <source>
        <dbReference type="Pfam" id="PF07589"/>
    </source>
</evidence>
<feature type="domain" description="Ice-binding protein C-terminal" evidence="3">
    <location>
        <begin position="609"/>
        <end position="633"/>
    </location>
</feature>
<keyword evidence="2" id="KW-0732">Signal</keyword>
<dbReference type="RefSeq" id="WP_148664975.1">
    <property type="nucleotide sequence ID" value="NZ_AP014879.1"/>
</dbReference>
<keyword evidence="1" id="KW-1133">Transmembrane helix</keyword>
<reference evidence="4 5" key="1">
    <citation type="submission" date="2015-05" db="EMBL/GenBank/DDBJ databases">
        <title>Complete genome sequence of a sulfur-oxidizing gammaproteobacterium strain HA5.</title>
        <authorList>
            <person name="Miura A."/>
            <person name="Kojima H."/>
            <person name="Fukui M."/>
        </authorList>
    </citation>
    <scope>NUCLEOTIDE SEQUENCE [LARGE SCALE GENOMIC DNA]</scope>
    <source>
        <strain evidence="4 5">HA5</strain>
    </source>
</reference>
<evidence type="ECO:0000313" key="5">
    <source>
        <dbReference type="Proteomes" id="UP000243180"/>
    </source>
</evidence>
<organism evidence="4 5">
    <name type="scientific">Sulfuricaulis limicola</name>
    <dbReference type="NCBI Taxonomy" id="1620215"/>
    <lineage>
        <taxon>Bacteria</taxon>
        <taxon>Pseudomonadati</taxon>
        <taxon>Pseudomonadota</taxon>
        <taxon>Gammaproteobacteria</taxon>
        <taxon>Acidiferrobacterales</taxon>
        <taxon>Acidiferrobacteraceae</taxon>
        <taxon>Sulfuricaulis</taxon>
    </lineage>
</organism>
<evidence type="ECO:0000256" key="2">
    <source>
        <dbReference type="SAM" id="SignalP"/>
    </source>
</evidence>
<feature type="signal peptide" evidence="2">
    <location>
        <begin position="1"/>
        <end position="32"/>
    </location>
</feature>
<keyword evidence="1" id="KW-0812">Transmembrane</keyword>